<dbReference type="GO" id="GO:0006886">
    <property type="term" value="P:intracellular protein transport"/>
    <property type="evidence" value="ECO:0007669"/>
    <property type="project" value="InterPro"/>
</dbReference>
<dbReference type="EMBL" id="KB207106">
    <property type="protein sequence ID" value="ELP84864.1"/>
    <property type="molecule type" value="Genomic_DNA"/>
</dbReference>
<name>L7FKP1_ENTIV</name>
<keyword evidence="4" id="KW-1185">Reference proteome</keyword>
<organism evidence="3 4">
    <name type="scientific">Entamoeba invadens IP1</name>
    <dbReference type="NCBI Taxonomy" id="370355"/>
    <lineage>
        <taxon>Eukaryota</taxon>
        <taxon>Amoebozoa</taxon>
        <taxon>Evosea</taxon>
        <taxon>Archamoebae</taxon>
        <taxon>Mastigamoebida</taxon>
        <taxon>Entamoebidae</taxon>
        <taxon>Entamoeba</taxon>
    </lineage>
</organism>
<dbReference type="OrthoDB" id="3821113at2759"/>
<evidence type="ECO:0000313" key="3">
    <source>
        <dbReference type="EMBL" id="ELP84864.1"/>
    </source>
</evidence>
<dbReference type="PANTHER" id="PTHR12233">
    <property type="entry name" value="VACUOLAR PROTEIN SORTING 26 RELATED"/>
    <property type="match status" value="1"/>
</dbReference>
<dbReference type="Gene3D" id="2.60.40.640">
    <property type="match status" value="2"/>
</dbReference>
<evidence type="ECO:0000256" key="1">
    <source>
        <dbReference type="ARBA" id="ARBA00009100"/>
    </source>
</evidence>
<feature type="compositionally biased region" description="Basic and acidic residues" evidence="2">
    <location>
        <begin position="337"/>
        <end position="378"/>
    </location>
</feature>
<dbReference type="VEuPathDB" id="AmoebaDB:EIN_284400"/>
<dbReference type="InterPro" id="IPR028934">
    <property type="entry name" value="Vps26-related"/>
</dbReference>
<dbReference type="Pfam" id="PF03643">
    <property type="entry name" value="Vps26"/>
    <property type="match status" value="1"/>
</dbReference>
<reference evidence="3 4" key="1">
    <citation type="submission" date="2012-10" db="EMBL/GenBank/DDBJ databases">
        <authorList>
            <person name="Zafar N."/>
            <person name="Inman J."/>
            <person name="Hall N."/>
            <person name="Lorenzi H."/>
            <person name="Caler E."/>
        </authorList>
    </citation>
    <scope>NUCLEOTIDE SEQUENCE [LARGE SCALE GENOMIC DNA]</scope>
    <source>
        <strain evidence="3 4">IP1</strain>
    </source>
</reference>
<evidence type="ECO:0000313" key="4">
    <source>
        <dbReference type="Proteomes" id="UP000014680"/>
    </source>
</evidence>
<protein>
    <submittedName>
        <fullName evidence="3">Vacuolar protein sorting-associated protein 26A, putative</fullName>
    </submittedName>
</protein>
<proteinExistence type="inferred from homology"/>
<dbReference type="RefSeq" id="XP_004184210.1">
    <property type="nucleotide sequence ID" value="XM_004184162.1"/>
</dbReference>
<accession>L7FKP1</accession>
<comment type="similarity">
    <text evidence="1">Belongs to the VPS26 family.</text>
</comment>
<dbReference type="Proteomes" id="UP000014680">
    <property type="component" value="Unassembled WGS sequence"/>
</dbReference>
<dbReference type="InterPro" id="IPR014752">
    <property type="entry name" value="Arrestin-like_C"/>
</dbReference>
<dbReference type="OMA" id="VLSVHIM"/>
<gene>
    <name evidence="3" type="ORF">EIN_284400</name>
</gene>
<dbReference type="GeneID" id="14883871"/>
<feature type="compositionally biased region" description="Basic and acidic residues" evidence="2">
    <location>
        <begin position="421"/>
        <end position="442"/>
    </location>
</feature>
<sequence length="451" mass="51686">MIEDDQLKPKVFVVRKNEKKELIQFGPQDSVKGKVLLQMGNLKKPLLHNGIRITMCSVFECQNNSKPVTLFETAVDLCGPGVMSSEKAMYSFEFSPITHYESYNGAYVRLRYLLRVVILAKSPIFPVEYEFAVSLPQPKDDSIYKHLPVNTQVGIEKIIQMEMKLETNTYALEDVVMGCLYLRVLRVNVSKVSVDLIRKEFVGRPPVEKNVTVLKTLELADGQLVKGDTVPVRIFLNRIKELTPTLSNVADTFSVNYYLSFVFEDEEGLKYNALVEIILIRGEKNKKDVRITPPINLIKLDDMRGAEEFFLDNKTEQEEDEEKRTAIKNENEIVKVQKEEVGLEEGQTKEEHTEQNMSQSKEKEEPKIEEKGESKVESTETIQEDNEEKLEEAYHSNDEMPTFGDDAKSDDEDTHQNTTIKETENKPIKEETEENIADKESHGNNIDDFIS</sequence>
<dbReference type="AlphaFoldDB" id="L7FKP1"/>
<feature type="region of interest" description="Disordered" evidence="2">
    <location>
        <begin position="337"/>
        <end position="451"/>
    </location>
</feature>
<dbReference type="KEGG" id="eiv:EIN_284400"/>
<evidence type="ECO:0000256" key="2">
    <source>
        <dbReference type="SAM" id="MobiDB-lite"/>
    </source>
</evidence>